<evidence type="ECO:0000313" key="3">
    <source>
        <dbReference type="Proteomes" id="UP000177478"/>
    </source>
</evidence>
<proteinExistence type="predicted"/>
<name>A0A1F8G3M8_9BACT</name>
<keyword evidence="1" id="KW-1133">Transmembrane helix</keyword>
<sequence>MNNPTESIQFLPESRRRIEIDKPGENKLLYWALGFIALVLLIWGGLKVWEYQLAKQITDPATGLDKQIEDQDKLRDRTYEEQSLLLSQKLNLVGGLIDNHIIWSNALRRLQNLTPAQIQLVNLGAKVYENKMQIEGLAADYGTIARQIKSYLSEAGIVDVLVQQIKLMPTGRLQYQMFITIDKNKFLLAKPVKP</sequence>
<evidence type="ECO:0008006" key="4">
    <source>
        <dbReference type="Google" id="ProtNLM"/>
    </source>
</evidence>
<dbReference type="STRING" id="1802689.A3F25_01375"/>
<feature type="transmembrane region" description="Helical" evidence="1">
    <location>
        <begin position="28"/>
        <end position="46"/>
    </location>
</feature>
<dbReference type="AlphaFoldDB" id="A0A1F8G3M8"/>
<reference evidence="2 3" key="1">
    <citation type="journal article" date="2016" name="Nat. Commun.">
        <title>Thousands of microbial genomes shed light on interconnected biogeochemical processes in an aquifer system.</title>
        <authorList>
            <person name="Anantharaman K."/>
            <person name="Brown C.T."/>
            <person name="Hug L.A."/>
            <person name="Sharon I."/>
            <person name="Castelle C.J."/>
            <person name="Probst A.J."/>
            <person name="Thomas B.C."/>
            <person name="Singh A."/>
            <person name="Wilkins M.J."/>
            <person name="Karaoz U."/>
            <person name="Brodie E.L."/>
            <person name="Williams K.H."/>
            <person name="Hubbard S.S."/>
            <person name="Banfield J.F."/>
        </authorList>
    </citation>
    <scope>NUCLEOTIDE SEQUENCE [LARGE SCALE GENOMIC DNA]</scope>
</reference>
<accession>A0A1F8G3M8</accession>
<keyword evidence="1" id="KW-0472">Membrane</keyword>
<organism evidence="2 3">
    <name type="scientific">Candidatus Yanofskybacteria bacterium RIFCSPHIGHO2_12_FULL_45_19b</name>
    <dbReference type="NCBI Taxonomy" id="1802689"/>
    <lineage>
        <taxon>Bacteria</taxon>
        <taxon>Candidatus Yanofskyibacteriota</taxon>
    </lineage>
</organism>
<dbReference type="Proteomes" id="UP000177478">
    <property type="component" value="Unassembled WGS sequence"/>
</dbReference>
<protein>
    <recommendedName>
        <fullName evidence="4">PilN domain-containing protein</fullName>
    </recommendedName>
</protein>
<comment type="caution">
    <text evidence="2">The sequence shown here is derived from an EMBL/GenBank/DDBJ whole genome shotgun (WGS) entry which is preliminary data.</text>
</comment>
<dbReference type="EMBL" id="MGKD01000020">
    <property type="protein sequence ID" value="OGN19346.1"/>
    <property type="molecule type" value="Genomic_DNA"/>
</dbReference>
<keyword evidence="1" id="KW-0812">Transmembrane</keyword>
<gene>
    <name evidence="2" type="ORF">A3F25_01375</name>
</gene>
<evidence type="ECO:0000256" key="1">
    <source>
        <dbReference type="SAM" id="Phobius"/>
    </source>
</evidence>
<evidence type="ECO:0000313" key="2">
    <source>
        <dbReference type="EMBL" id="OGN19346.1"/>
    </source>
</evidence>